<organism evidence="1 2">
    <name type="scientific">Halosaccharopolyspora lacisalsi</name>
    <dbReference type="NCBI Taxonomy" id="1000566"/>
    <lineage>
        <taxon>Bacteria</taxon>
        <taxon>Bacillati</taxon>
        <taxon>Actinomycetota</taxon>
        <taxon>Actinomycetes</taxon>
        <taxon>Pseudonocardiales</taxon>
        <taxon>Pseudonocardiaceae</taxon>
        <taxon>Halosaccharopolyspora</taxon>
    </lineage>
</organism>
<name>A0A839E343_9PSEU</name>
<evidence type="ECO:0000313" key="1">
    <source>
        <dbReference type="EMBL" id="MBA8827279.1"/>
    </source>
</evidence>
<gene>
    <name evidence="1" type="ORF">FHX42_004663</name>
</gene>
<keyword evidence="2" id="KW-1185">Reference proteome</keyword>
<comment type="caution">
    <text evidence="1">The sequence shown here is derived from an EMBL/GenBank/DDBJ whole genome shotgun (WGS) entry which is preliminary data.</text>
</comment>
<reference evidence="1 2" key="1">
    <citation type="submission" date="2020-07" db="EMBL/GenBank/DDBJ databases">
        <title>Sequencing the genomes of 1000 actinobacteria strains.</title>
        <authorList>
            <person name="Klenk H.-P."/>
        </authorList>
    </citation>
    <scope>NUCLEOTIDE SEQUENCE [LARGE SCALE GENOMIC DNA]</scope>
    <source>
        <strain evidence="1 2">DSM 45975</strain>
    </source>
</reference>
<proteinExistence type="predicted"/>
<dbReference type="RefSeq" id="WP_182546440.1">
    <property type="nucleotide sequence ID" value="NZ_JACGWZ010000007.1"/>
</dbReference>
<dbReference type="Proteomes" id="UP000569329">
    <property type="component" value="Unassembled WGS sequence"/>
</dbReference>
<protein>
    <submittedName>
        <fullName evidence="1">Uncharacterized protein</fullName>
    </submittedName>
</protein>
<accession>A0A839E343</accession>
<evidence type="ECO:0000313" key="2">
    <source>
        <dbReference type="Proteomes" id="UP000569329"/>
    </source>
</evidence>
<dbReference type="AlphaFoldDB" id="A0A839E343"/>
<sequence>MQHDPTAGVRVAAAPVAGVAPGPGHGDGSGLLMSVLCDRQLVHGHHTGEHRDEQEDLGD</sequence>
<dbReference type="EMBL" id="JACGWZ010000007">
    <property type="protein sequence ID" value="MBA8827279.1"/>
    <property type="molecule type" value="Genomic_DNA"/>
</dbReference>